<dbReference type="EMBL" id="QGGL01000003">
    <property type="protein sequence ID" value="PWK15497.1"/>
    <property type="molecule type" value="Genomic_DNA"/>
</dbReference>
<evidence type="ECO:0000256" key="6">
    <source>
        <dbReference type="SAM" id="MobiDB-lite"/>
    </source>
</evidence>
<proteinExistence type="inferred from homology"/>
<evidence type="ECO:0000313" key="10">
    <source>
        <dbReference type="EMBL" id="PWK15497.1"/>
    </source>
</evidence>
<comment type="subcellular location">
    <subcellularLocation>
        <location evidence="1 5">Cytoplasm</location>
    </subcellularLocation>
</comment>
<dbReference type="Gene3D" id="1.10.10.10">
    <property type="entry name" value="Winged helix-like DNA-binding domain superfamily/Winged helix DNA-binding domain"/>
    <property type="match status" value="3"/>
</dbReference>
<feature type="domain" description="RecX third three-helical" evidence="8">
    <location>
        <begin position="218"/>
        <end position="264"/>
    </location>
</feature>
<feature type="region of interest" description="Disordered" evidence="6">
    <location>
        <begin position="1"/>
        <end position="68"/>
    </location>
</feature>
<sequence>MMNGYKKRGGNRNQKGSWVRSRGSDDLSGQDESSDSRESATSREPANALDERQERQPPDFKAGKLTSLTVQKGNPDRLSMFVDDVFLMGVRREVAYKYGFKKDLEVTVDFLQEVWRDEEGFRARDLAAKYLGTKSRTTKQIRDYLLGKFFDEEVVERTIDWLNGLGYLDDGQFARQWVENRTRFRPRGKSMLRWELQQKGIARADIEEALTTELEGDAEIQAAVQLLQKKVGHKSIDFTSAERKKLSNHLARRGFSGSVISEAMRRFRELANLDND</sequence>
<dbReference type="GO" id="GO:0005737">
    <property type="term" value="C:cytoplasm"/>
    <property type="evidence" value="ECO:0007669"/>
    <property type="project" value="UniProtKB-SubCell"/>
</dbReference>
<dbReference type="InterPro" id="IPR053925">
    <property type="entry name" value="RecX_HTH_3rd"/>
</dbReference>
<dbReference type="Pfam" id="PF21982">
    <property type="entry name" value="RecX_HTH1"/>
    <property type="match status" value="1"/>
</dbReference>
<reference evidence="10 11" key="1">
    <citation type="submission" date="2018-05" db="EMBL/GenBank/DDBJ databases">
        <title>Genomic Encyclopedia of Type Strains, Phase IV (KMG-IV): sequencing the most valuable type-strain genomes for metagenomic binning, comparative biology and taxonomic classification.</title>
        <authorList>
            <person name="Goeker M."/>
        </authorList>
    </citation>
    <scope>NUCLEOTIDE SEQUENCE [LARGE SCALE GENOMIC DNA]</scope>
    <source>
        <strain evidence="10 11">DSM 18773</strain>
    </source>
</reference>
<dbReference type="Proteomes" id="UP000245634">
    <property type="component" value="Unassembled WGS sequence"/>
</dbReference>
<dbReference type="Pfam" id="PF02631">
    <property type="entry name" value="RecX_HTH2"/>
    <property type="match status" value="1"/>
</dbReference>
<name>A0A316DBI6_9BACL</name>
<dbReference type="InterPro" id="IPR036388">
    <property type="entry name" value="WH-like_DNA-bd_sf"/>
</dbReference>
<dbReference type="InterPro" id="IPR053924">
    <property type="entry name" value="RecX_HTH_2nd"/>
</dbReference>
<dbReference type="GO" id="GO:0006282">
    <property type="term" value="P:regulation of DNA repair"/>
    <property type="evidence" value="ECO:0007669"/>
    <property type="project" value="UniProtKB-UniRule"/>
</dbReference>
<dbReference type="InterPro" id="IPR003783">
    <property type="entry name" value="Regulatory_RecX"/>
</dbReference>
<dbReference type="PANTHER" id="PTHR33602">
    <property type="entry name" value="REGULATORY PROTEIN RECX FAMILY PROTEIN"/>
    <property type="match status" value="1"/>
</dbReference>
<feature type="domain" description="RecX second three-helical" evidence="7">
    <location>
        <begin position="169"/>
        <end position="210"/>
    </location>
</feature>
<dbReference type="Pfam" id="PF21981">
    <property type="entry name" value="RecX_HTH3"/>
    <property type="match status" value="1"/>
</dbReference>
<dbReference type="RefSeq" id="WP_109686600.1">
    <property type="nucleotide sequence ID" value="NZ_QGGL01000003.1"/>
</dbReference>
<dbReference type="InterPro" id="IPR053926">
    <property type="entry name" value="RecX_HTH_1st"/>
</dbReference>
<evidence type="ECO:0000256" key="2">
    <source>
        <dbReference type="ARBA" id="ARBA00009695"/>
    </source>
</evidence>
<evidence type="ECO:0000259" key="9">
    <source>
        <dbReference type="Pfam" id="PF21982"/>
    </source>
</evidence>
<keyword evidence="4 5" id="KW-0963">Cytoplasm</keyword>
<comment type="function">
    <text evidence="5">Modulates RecA activity.</text>
</comment>
<dbReference type="PANTHER" id="PTHR33602:SF1">
    <property type="entry name" value="REGULATORY PROTEIN RECX FAMILY PROTEIN"/>
    <property type="match status" value="1"/>
</dbReference>
<protein>
    <recommendedName>
        <fullName evidence="3 5">Regulatory protein RecX</fullName>
    </recommendedName>
</protein>
<evidence type="ECO:0000256" key="1">
    <source>
        <dbReference type="ARBA" id="ARBA00004496"/>
    </source>
</evidence>
<feature type="compositionally biased region" description="Basic residues" evidence="6">
    <location>
        <begin position="1"/>
        <end position="10"/>
    </location>
</feature>
<organism evidence="10 11">
    <name type="scientific">Tumebacillus permanentifrigoris</name>
    <dbReference type="NCBI Taxonomy" id="378543"/>
    <lineage>
        <taxon>Bacteria</taxon>
        <taxon>Bacillati</taxon>
        <taxon>Bacillota</taxon>
        <taxon>Bacilli</taxon>
        <taxon>Bacillales</taxon>
        <taxon>Alicyclobacillaceae</taxon>
        <taxon>Tumebacillus</taxon>
    </lineage>
</organism>
<evidence type="ECO:0000259" key="7">
    <source>
        <dbReference type="Pfam" id="PF02631"/>
    </source>
</evidence>
<comment type="caution">
    <text evidence="10">The sequence shown here is derived from an EMBL/GenBank/DDBJ whole genome shotgun (WGS) entry which is preliminary data.</text>
</comment>
<gene>
    <name evidence="5" type="primary">recX</name>
    <name evidence="10" type="ORF">C7459_10333</name>
</gene>
<evidence type="ECO:0000256" key="5">
    <source>
        <dbReference type="HAMAP-Rule" id="MF_01114"/>
    </source>
</evidence>
<evidence type="ECO:0000256" key="3">
    <source>
        <dbReference type="ARBA" id="ARBA00018111"/>
    </source>
</evidence>
<dbReference type="HAMAP" id="MF_01114">
    <property type="entry name" value="RecX"/>
    <property type="match status" value="1"/>
</dbReference>
<feature type="compositionally biased region" description="Basic and acidic residues" evidence="6">
    <location>
        <begin position="49"/>
        <end position="62"/>
    </location>
</feature>
<dbReference type="OrthoDB" id="5421057at2"/>
<comment type="similarity">
    <text evidence="2 5">Belongs to the RecX family.</text>
</comment>
<keyword evidence="11" id="KW-1185">Reference proteome</keyword>
<evidence type="ECO:0000259" key="8">
    <source>
        <dbReference type="Pfam" id="PF21981"/>
    </source>
</evidence>
<accession>A0A316DBI6</accession>
<evidence type="ECO:0000313" key="11">
    <source>
        <dbReference type="Proteomes" id="UP000245634"/>
    </source>
</evidence>
<evidence type="ECO:0000256" key="4">
    <source>
        <dbReference type="ARBA" id="ARBA00022490"/>
    </source>
</evidence>
<dbReference type="AlphaFoldDB" id="A0A316DBI6"/>
<feature type="domain" description="RecX first three-helical" evidence="9">
    <location>
        <begin position="123"/>
        <end position="162"/>
    </location>
</feature>